<dbReference type="InterPro" id="IPR006683">
    <property type="entry name" value="Thioestr_dom"/>
</dbReference>
<name>A0ABM9D714_9BACT</name>
<reference evidence="3 4" key="1">
    <citation type="submission" date="2022-03" db="EMBL/GenBank/DDBJ databases">
        <authorList>
            <person name="Koch H."/>
        </authorList>
    </citation>
    <scope>NUCLEOTIDE SEQUENCE [LARGE SCALE GENOMIC DNA]</scope>
    <source>
        <strain evidence="3 4">G1</strain>
    </source>
</reference>
<keyword evidence="1 3" id="KW-0378">Hydrolase</keyword>
<dbReference type="RefSeq" id="WP_305731194.1">
    <property type="nucleotide sequence ID" value="NZ_OW150024.1"/>
</dbReference>
<dbReference type="InterPro" id="IPR029069">
    <property type="entry name" value="HotDog_dom_sf"/>
</dbReference>
<dbReference type="Pfam" id="PF03061">
    <property type="entry name" value="4HBT"/>
    <property type="match status" value="1"/>
</dbReference>
<protein>
    <submittedName>
        <fullName evidence="3">Esterase AF_2264</fullName>
        <ecNumber evidence="3">3.1.2.-</ecNumber>
    </submittedName>
</protein>
<organism evidence="3 4">
    <name type="scientific">Trichlorobacter ammonificans</name>
    <dbReference type="NCBI Taxonomy" id="2916410"/>
    <lineage>
        <taxon>Bacteria</taxon>
        <taxon>Pseudomonadati</taxon>
        <taxon>Thermodesulfobacteriota</taxon>
        <taxon>Desulfuromonadia</taxon>
        <taxon>Geobacterales</taxon>
        <taxon>Geobacteraceae</taxon>
        <taxon>Trichlorobacter</taxon>
    </lineage>
</organism>
<proteinExistence type="predicted"/>
<gene>
    <name evidence="3" type="ORF">GEAMG1_0422</name>
</gene>
<feature type="domain" description="Thioesterase" evidence="2">
    <location>
        <begin position="62"/>
        <end position="134"/>
    </location>
</feature>
<dbReference type="InterPro" id="IPR052723">
    <property type="entry name" value="Acyl-CoA_thioesterase_PaaI"/>
</dbReference>
<evidence type="ECO:0000313" key="4">
    <source>
        <dbReference type="Proteomes" id="UP001295463"/>
    </source>
</evidence>
<dbReference type="InterPro" id="IPR003736">
    <property type="entry name" value="PAAI_dom"/>
</dbReference>
<dbReference type="PANTHER" id="PTHR42856">
    <property type="entry name" value="ACYL-COENZYME A THIOESTERASE PAAI"/>
    <property type="match status" value="1"/>
</dbReference>
<dbReference type="EC" id="3.1.2.-" evidence="3"/>
<accession>A0ABM9D714</accession>
<dbReference type="SUPFAM" id="SSF54637">
    <property type="entry name" value="Thioesterase/thiol ester dehydrase-isomerase"/>
    <property type="match status" value="1"/>
</dbReference>
<evidence type="ECO:0000259" key="2">
    <source>
        <dbReference type="Pfam" id="PF03061"/>
    </source>
</evidence>
<keyword evidence="4" id="KW-1185">Reference proteome</keyword>
<evidence type="ECO:0000313" key="3">
    <source>
        <dbReference type="EMBL" id="CAH2030244.1"/>
    </source>
</evidence>
<dbReference type="PANTHER" id="PTHR42856:SF1">
    <property type="entry name" value="ACYL-COENZYME A THIOESTERASE PAAI"/>
    <property type="match status" value="1"/>
</dbReference>
<dbReference type="CDD" id="cd03443">
    <property type="entry name" value="PaaI_thioesterase"/>
    <property type="match status" value="1"/>
</dbReference>
<dbReference type="NCBIfam" id="TIGR00369">
    <property type="entry name" value="unchar_dom_1"/>
    <property type="match status" value="1"/>
</dbReference>
<sequence length="163" mass="17282">MSGSRPQVEEQPEQAPAMERIRTLFSAEDRFARHSGIELLEAAPGQARVTMEIRPFHLNAAGTVHGGAIFTLADFAFAVASNSHGTLALGISTSISFLKGASTGRLFAEAREVARTPRLATYTVTVTNDGDEVVALFQGTVYRKKEALFPGAVAEETAGNGCA</sequence>
<dbReference type="Proteomes" id="UP001295463">
    <property type="component" value="Chromosome"/>
</dbReference>
<dbReference type="GO" id="GO:0016787">
    <property type="term" value="F:hydrolase activity"/>
    <property type="evidence" value="ECO:0007669"/>
    <property type="project" value="UniProtKB-KW"/>
</dbReference>
<dbReference type="Gene3D" id="3.10.129.10">
    <property type="entry name" value="Hotdog Thioesterase"/>
    <property type="match status" value="1"/>
</dbReference>
<dbReference type="EMBL" id="OW150024">
    <property type="protein sequence ID" value="CAH2030244.1"/>
    <property type="molecule type" value="Genomic_DNA"/>
</dbReference>
<evidence type="ECO:0000256" key="1">
    <source>
        <dbReference type="ARBA" id="ARBA00022801"/>
    </source>
</evidence>